<reference evidence="1" key="1">
    <citation type="submission" date="2022-12" db="EMBL/GenBank/DDBJ databases">
        <authorList>
            <person name="Petersen C."/>
        </authorList>
    </citation>
    <scope>NUCLEOTIDE SEQUENCE</scope>
    <source>
        <strain evidence="1">IBT 16125</strain>
    </source>
</reference>
<sequence>MGKVLEDFYTGDYTLEFGMSSKNDKDWTASLDSADSDILSEAVLSKDVRCIQSPSTTLTPVVLVEESRLMSNMGPARRDVSFLSSHDSVEDNNDGGVATSWAPLTSENPPFFHVLMYGEGDYFLVEGLKDRAFSYFISNYL</sequence>
<protein>
    <submittedName>
        <fullName evidence="1">Uncharacterized protein</fullName>
    </submittedName>
</protein>
<evidence type="ECO:0000313" key="1">
    <source>
        <dbReference type="EMBL" id="KAJ5464769.1"/>
    </source>
</evidence>
<reference evidence="1" key="2">
    <citation type="journal article" date="2023" name="IMA Fungus">
        <title>Comparative genomic study of the Penicillium genus elucidates a diverse pangenome and 15 lateral gene transfer events.</title>
        <authorList>
            <person name="Petersen C."/>
            <person name="Sorensen T."/>
            <person name="Nielsen M.R."/>
            <person name="Sondergaard T.E."/>
            <person name="Sorensen J.L."/>
            <person name="Fitzpatrick D.A."/>
            <person name="Frisvad J.C."/>
            <person name="Nielsen K.L."/>
        </authorList>
    </citation>
    <scope>NUCLEOTIDE SEQUENCE</scope>
    <source>
        <strain evidence="1">IBT 16125</strain>
    </source>
</reference>
<gene>
    <name evidence="1" type="ORF">N7458_000455</name>
</gene>
<dbReference type="AlphaFoldDB" id="A0AAD6CIW4"/>
<proteinExistence type="predicted"/>
<evidence type="ECO:0000313" key="2">
    <source>
        <dbReference type="Proteomes" id="UP001213681"/>
    </source>
</evidence>
<keyword evidence="2" id="KW-1185">Reference proteome</keyword>
<organism evidence="1 2">
    <name type="scientific">Penicillium daleae</name>
    <dbReference type="NCBI Taxonomy" id="63821"/>
    <lineage>
        <taxon>Eukaryota</taxon>
        <taxon>Fungi</taxon>
        <taxon>Dikarya</taxon>
        <taxon>Ascomycota</taxon>
        <taxon>Pezizomycotina</taxon>
        <taxon>Eurotiomycetes</taxon>
        <taxon>Eurotiomycetidae</taxon>
        <taxon>Eurotiales</taxon>
        <taxon>Aspergillaceae</taxon>
        <taxon>Penicillium</taxon>
    </lineage>
</organism>
<comment type="caution">
    <text evidence="1">The sequence shown here is derived from an EMBL/GenBank/DDBJ whole genome shotgun (WGS) entry which is preliminary data.</text>
</comment>
<accession>A0AAD6CIW4</accession>
<name>A0AAD6CIW4_9EURO</name>
<dbReference type="RefSeq" id="XP_056771616.1">
    <property type="nucleotide sequence ID" value="XM_056903849.1"/>
</dbReference>
<dbReference type="GeneID" id="81594092"/>
<dbReference type="Proteomes" id="UP001213681">
    <property type="component" value="Unassembled WGS sequence"/>
</dbReference>
<dbReference type="EMBL" id="JAPVEA010000001">
    <property type="protein sequence ID" value="KAJ5464769.1"/>
    <property type="molecule type" value="Genomic_DNA"/>
</dbReference>